<feature type="domain" description="PIN" evidence="1">
    <location>
        <begin position="3"/>
        <end position="126"/>
    </location>
</feature>
<accession>A0A6S6TZ32</accession>
<dbReference type="SUPFAM" id="SSF88723">
    <property type="entry name" value="PIN domain-like"/>
    <property type="match status" value="1"/>
</dbReference>
<proteinExistence type="predicted"/>
<name>A0A6S6TZ32_9GAMM</name>
<evidence type="ECO:0000259" key="1">
    <source>
        <dbReference type="Pfam" id="PF01850"/>
    </source>
</evidence>
<dbReference type="Pfam" id="PF01850">
    <property type="entry name" value="PIN"/>
    <property type="match status" value="1"/>
</dbReference>
<evidence type="ECO:0000313" key="2">
    <source>
        <dbReference type="EMBL" id="CAA6825882.1"/>
    </source>
</evidence>
<organism evidence="2">
    <name type="scientific">uncultured Thiotrichaceae bacterium</name>
    <dbReference type="NCBI Taxonomy" id="298394"/>
    <lineage>
        <taxon>Bacteria</taxon>
        <taxon>Pseudomonadati</taxon>
        <taxon>Pseudomonadota</taxon>
        <taxon>Gammaproteobacteria</taxon>
        <taxon>Thiotrichales</taxon>
        <taxon>Thiotrichaceae</taxon>
        <taxon>environmental samples</taxon>
    </lineage>
</organism>
<sequence length="132" mass="15087">MIAIDTNVLLRYLLWDDEKQSAKAEALITDSSFVLVSDVVLVETLWILQGRKYRISKEETLAVINALFEEPNIIFEDGQTIWRALNDYRQADFSDTLIINKAKYIAEQNQVDLEAIYTFDTAAQEIEGVKAP</sequence>
<dbReference type="CDD" id="cd18683">
    <property type="entry name" value="PIN_VapC-like"/>
    <property type="match status" value="1"/>
</dbReference>
<gene>
    <name evidence="2" type="ORF">HELGO_WM8054</name>
</gene>
<dbReference type="InterPro" id="IPR002716">
    <property type="entry name" value="PIN_dom"/>
</dbReference>
<reference evidence="2" key="1">
    <citation type="submission" date="2020-01" db="EMBL/GenBank/DDBJ databases">
        <authorList>
            <person name="Meier V. D."/>
            <person name="Meier V D."/>
        </authorList>
    </citation>
    <scope>NUCLEOTIDE SEQUENCE</scope>
    <source>
        <strain evidence="2">HLG_WM_MAG_07</strain>
    </source>
</reference>
<dbReference type="EMBL" id="CACVAY010000129">
    <property type="protein sequence ID" value="CAA6825882.1"/>
    <property type="molecule type" value="Genomic_DNA"/>
</dbReference>
<protein>
    <submittedName>
        <fullName evidence="2">PIN domain nuclease</fullName>
    </submittedName>
</protein>
<dbReference type="AlphaFoldDB" id="A0A6S6TZ32"/>
<dbReference type="PANTHER" id="PTHR39664:SF2">
    <property type="entry name" value="NUCLEIC ACID-BINDING PROTEIN, CONTAINING PIN DOMAIN-RELATED"/>
    <property type="match status" value="1"/>
</dbReference>
<dbReference type="PANTHER" id="PTHR39664">
    <property type="match status" value="1"/>
</dbReference>
<dbReference type="Gene3D" id="3.40.50.1010">
    <property type="entry name" value="5'-nuclease"/>
    <property type="match status" value="1"/>
</dbReference>
<dbReference type="InterPro" id="IPR029060">
    <property type="entry name" value="PIN-like_dom_sf"/>
</dbReference>